<keyword evidence="1" id="KW-0677">Repeat</keyword>
<keyword evidence="2" id="KW-1015">Disulfide bond</keyword>
<dbReference type="Proteomes" id="UP000314982">
    <property type="component" value="Unassembled WGS sequence"/>
</dbReference>
<dbReference type="InterPro" id="IPR051622">
    <property type="entry name" value="R-tyr_protein_phosphatases"/>
</dbReference>
<dbReference type="GO" id="GO:0016020">
    <property type="term" value="C:membrane"/>
    <property type="evidence" value="ECO:0007669"/>
    <property type="project" value="InterPro"/>
</dbReference>
<dbReference type="PANTHER" id="PTHR24051:SF11">
    <property type="entry name" value="PROTEIN TYROSINE PHOSPHATASE, RECEPTOR TYPE, M"/>
    <property type="match status" value="1"/>
</dbReference>
<keyword evidence="5" id="KW-1185">Reference proteome</keyword>
<protein>
    <recommendedName>
        <fullName evidence="3">MAM domain-containing protein</fullName>
    </recommendedName>
</protein>
<reference evidence="4" key="3">
    <citation type="submission" date="2025-09" db="UniProtKB">
        <authorList>
            <consortium name="Ensembl"/>
        </authorList>
    </citation>
    <scope>IDENTIFICATION</scope>
</reference>
<dbReference type="GeneTree" id="ENSGT00940000155020"/>
<sequence length="127" mass="14319">MTFPPWQDDPLCYCLNYEVLYISTLMSHAVSSILDSAFMMVNTSGRFAGQKALLLTPQLKENDTHCVIFEYFLSGREGAGPGQLNVYIRENNSPLGMPVWNVSGPATRTWGQVELAISTYWPNFYQV</sequence>
<accession>A0A4W5LQT7</accession>
<reference evidence="5" key="1">
    <citation type="submission" date="2018-06" db="EMBL/GenBank/DDBJ databases">
        <title>Genome assembly of Danube salmon.</title>
        <authorList>
            <person name="Macqueen D.J."/>
            <person name="Gundappa M.K."/>
        </authorList>
    </citation>
    <scope>NUCLEOTIDE SEQUENCE [LARGE SCALE GENOMIC DNA]</scope>
</reference>
<dbReference type="PROSITE" id="PS50060">
    <property type="entry name" value="MAM_2"/>
    <property type="match status" value="1"/>
</dbReference>
<dbReference type="SMART" id="SM00137">
    <property type="entry name" value="MAM"/>
    <property type="match status" value="1"/>
</dbReference>
<evidence type="ECO:0000256" key="1">
    <source>
        <dbReference type="ARBA" id="ARBA00022737"/>
    </source>
</evidence>
<dbReference type="CDD" id="cd06263">
    <property type="entry name" value="MAM"/>
    <property type="match status" value="1"/>
</dbReference>
<dbReference type="Pfam" id="PF00629">
    <property type="entry name" value="MAM"/>
    <property type="match status" value="1"/>
</dbReference>
<dbReference type="Gene3D" id="2.60.120.200">
    <property type="match status" value="1"/>
</dbReference>
<dbReference type="InterPro" id="IPR000998">
    <property type="entry name" value="MAM_dom"/>
</dbReference>
<evidence type="ECO:0000256" key="2">
    <source>
        <dbReference type="ARBA" id="ARBA00023157"/>
    </source>
</evidence>
<proteinExistence type="predicted"/>
<dbReference type="PRINTS" id="PR00020">
    <property type="entry name" value="MAMDOMAIN"/>
</dbReference>
<dbReference type="PANTHER" id="PTHR24051">
    <property type="entry name" value="SUSHI DOMAIN-CONTAINING PROTEIN 1"/>
    <property type="match status" value="1"/>
</dbReference>
<dbReference type="InterPro" id="IPR013320">
    <property type="entry name" value="ConA-like_dom_sf"/>
</dbReference>
<feature type="domain" description="MAM" evidence="3">
    <location>
        <begin position="28"/>
        <end position="127"/>
    </location>
</feature>
<evidence type="ECO:0000313" key="5">
    <source>
        <dbReference type="Proteomes" id="UP000314982"/>
    </source>
</evidence>
<evidence type="ECO:0000259" key="3">
    <source>
        <dbReference type="PROSITE" id="PS50060"/>
    </source>
</evidence>
<dbReference type="SUPFAM" id="SSF49899">
    <property type="entry name" value="Concanavalin A-like lectins/glucanases"/>
    <property type="match status" value="1"/>
</dbReference>
<dbReference type="STRING" id="62062.ENSHHUP00000028099"/>
<dbReference type="AlphaFoldDB" id="A0A4W5LQT7"/>
<name>A0A4W5LQT7_9TELE</name>
<dbReference type="Ensembl" id="ENSHHUT00000029225.1">
    <property type="protein sequence ID" value="ENSHHUP00000028099.1"/>
    <property type="gene ID" value="ENSHHUG00000017861.1"/>
</dbReference>
<reference evidence="4" key="2">
    <citation type="submission" date="2025-08" db="UniProtKB">
        <authorList>
            <consortium name="Ensembl"/>
        </authorList>
    </citation>
    <scope>IDENTIFICATION</scope>
</reference>
<evidence type="ECO:0000313" key="4">
    <source>
        <dbReference type="Ensembl" id="ENSHHUP00000028099.1"/>
    </source>
</evidence>
<organism evidence="4 5">
    <name type="scientific">Hucho hucho</name>
    <name type="common">huchen</name>
    <dbReference type="NCBI Taxonomy" id="62062"/>
    <lineage>
        <taxon>Eukaryota</taxon>
        <taxon>Metazoa</taxon>
        <taxon>Chordata</taxon>
        <taxon>Craniata</taxon>
        <taxon>Vertebrata</taxon>
        <taxon>Euteleostomi</taxon>
        <taxon>Actinopterygii</taxon>
        <taxon>Neopterygii</taxon>
        <taxon>Teleostei</taxon>
        <taxon>Protacanthopterygii</taxon>
        <taxon>Salmoniformes</taxon>
        <taxon>Salmonidae</taxon>
        <taxon>Salmoninae</taxon>
        <taxon>Hucho</taxon>
    </lineage>
</organism>